<evidence type="ECO:0000259" key="3">
    <source>
        <dbReference type="Pfam" id="PF05065"/>
    </source>
</evidence>
<dbReference type="InterPro" id="IPR054612">
    <property type="entry name" value="Phage_capsid-like_C"/>
</dbReference>
<evidence type="ECO:0000313" key="4">
    <source>
        <dbReference type="EMBL" id="KRL83999.1"/>
    </source>
</evidence>
<dbReference type="Pfam" id="PF05065">
    <property type="entry name" value="Phage_capsid"/>
    <property type="match status" value="1"/>
</dbReference>
<dbReference type="AlphaFoldDB" id="A0A0R1TRE4"/>
<dbReference type="Proteomes" id="UP000051324">
    <property type="component" value="Unassembled WGS sequence"/>
</dbReference>
<feature type="region of interest" description="Disordered" evidence="2">
    <location>
        <begin position="302"/>
        <end position="329"/>
    </location>
</feature>
<accession>A0A0R1TRE4</accession>
<keyword evidence="5" id="KW-1185">Reference proteome</keyword>
<comment type="subcellular location">
    <subcellularLocation>
        <location evidence="1">Virion</location>
    </subcellularLocation>
</comment>
<reference evidence="4 5" key="1">
    <citation type="journal article" date="2015" name="Genome Announc.">
        <title>Expanding the biotechnology potential of lactobacilli through comparative genomics of 213 strains and associated genera.</title>
        <authorList>
            <person name="Sun Z."/>
            <person name="Harris H.M."/>
            <person name="McCann A."/>
            <person name="Guo C."/>
            <person name="Argimon S."/>
            <person name="Zhang W."/>
            <person name="Yang X."/>
            <person name="Jeffery I.B."/>
            <person name="Cooney J.C."/>
            <person name="Kagawa T.F."/>
            <person name="Liu W."/>
            <person name="Song Y."/>
            <person name="Salvetti E."/>
            <person name="Wrobel A."/>
            <person name="Rasinkangas P."/>
            <person name="Parkhill J."/>
            <person name="Rea M.C."/>
            <person name="O'Sullivan O."/>
            <person name="Ritari J."/>
            <person name="Douillard F.P."/>
            <person name="Paul Ross R."/>
            <person name="Yang R."/>
            <person name="Briner A.E."/>
            <person name="Felis G.E."/>
            <person name="de Vos W.M."/>
            <person name="Barrangou R."/>
            <person name="Klaenhammer T.R."/>
            <person name="Caufield P.W."/>
            <person name="Cui Y."/>
            <person name="Zhang H."/>
            <person name="O'Toole P.W."/>
        </authorList>
    </citation>
    <scope>NUCLEOTIDE SEQUENCE [LARGE SCALE GENOMIC DNA]</scope>
    <source>
        <strain evidence="4 5">DSM 16634</strain>
    </source>
</reference>
<dbReference type="NCBIfam" id="TIGR01554">
    <property type="entry name" value="major_cap_HK97"/>
    <property type="match status" value="1"/>
</dbReference>
<sequence>MPQTFDPNNVTLLQKRDGSIPEKHAILTIQEIMQNSKVMQLGKYEAMDGLEKKFDVFVKGGGAYWVDETQKIPTAKSEWKTVEMRAKKLAVILPVSDEYLKWGMSNFFEFMKPKIAEAFYKKFDEAVLLGKNNPFKQSLARSIATAGTNITGSIDYDTILDLEDKLYDNNIEPNAFISKVQNHSALRKAVKTENGVATSLYDRANGTIDGITTVNLKSDELPKGSLIAGDFNYLYYGIPAGLEYSVSDQAQLSTLTNEDGTPINLFEQGMKALRVTMHVAALVVKDEAFAGLNMTTDDNVFETMPGHDTNSSDPDAVKNTKKAKAKASE</sequence>
<proteinExistence type="predicted"/>
<dbReference type="SUPFAM" id="SSF56563">
    <property type="entry name" value="Major capsid protein gp5"/>
    <property type="match status" value="1"/>
</dbReference>
<feature type="domain" description="Phage capsid-like C-terminal" evidence="3">
    <location>
        <begin position="29"/>
        <end position="293"/>
    </location>
</feature>
<evidence type="ECO:0000313" key="5">
    <source>
        <dbReference type="Proteomes" id="UP000051324"/>
    </source>
</evidence>
<comment type="caution">
    <text evidence="4">The sequence shown here is derived from an EMBL/GenBank/DDBJ whole genome shotgun (WGS) entry which is preliminary data.</text>
</comment>
<dbReference type="EMBL" id="AZFT01000053">
    <property type="protein sequence ID" value="KRL83999.1"/>
    <property type="molecule type" value="Genomic_DNA"/>
</dbReference>
<evidence type="ECO:0000256" key="1">
    <source>
        <dbReference type="ARBA" id="ARBA00004328"/>
    </source>
</evidence>
<dbReference type="PATRIC" id="fig|1423724.4.peg.1326"/>
<feature type="compositionally biased region" description="Basic residues" evidence="2">
    <location>
        <begin position="319"/>
        <end position="329"/>
    </location>
</feature>
<gene>
    <name evidence="4" type="ORF">FC32_GL001270</name>
</gene>
<dbReference type="STRING" id="1423724.FC32_GL001270"/>
<dbReference type="Gene3D" id="3.30.2400.10">
    <property type="entry name" value="Major capsid protein gp5"/>
    <property type="match status" value="1"/>
</dbReference>
<evidence type="ECO:0000256" key="2">
    <source>
        <dbReference type="SAM" id="MobiDB-lite"/>
    </source>
</evidence>
<dbReference type="Gene3D" id="3.30.2320.10">
    <property type="entry name" value="hypothetical protein PF0899 domain"/>
    <property type="match status" value="1"/>
</dbReference>
<dbReference type="RefSeq" id="WP_025087911.1">
    <property type="nucleotide sequence ID" value="NZ_AZFT01000053.1"/>
</dbReference>
<organism evidence="4 5">
    <name type="scientific">Ligilactobacillus apodemi DSM 16634 = JCM 16172</name>
    <dbReference type="NCBI Taxonomy" id="1423724"/>
    <lineage>
        <taxon>Bacteria</taxon>
        <taxon>Bacillati</taxon>
        <taxon>Bacillota</taxon>
        <taxon>Bacilli</taxon>
        <taxon>Lactobacillales</taxon>
        <taxon>Lactobacillaceae</taxon>
        <taxon>Ligilactobacillus</taxon>
    </lineage>
</organism>
<dbReference type="InterPro" id="IPR024455">
    <property type="entry name" value="Phage_capsid"/>
</dbReference>
<name>A0A0R1TRE4_9LACO</name>
<dbReference type="eggNOG" id="COG4653">
    <property type="taxonomic scope" value="Bacteria"/>
</dbReference>
<dbReference type="OrthoDB" id="156689at2"/>
<protein>
    <submittedName>
        <fullName evidence="4">Phage capsid family protein</fullName>
    </submittedName>
</protein>